<feature type="domain" description="GGDEF" evidence="4">
    <location>
        <begin position="318"/>
        <end position="453"/>
    </location>
</feature>
<dbReference type="InterPro" id="IPR000160">
    <property type="entry name" value="GGDEF_dom"/>
</dbReference>
<feature type="transmembrane region" description="Helical" evidence="3">
    <location>
        <begin position="76"/>
        <end position="95"/>
    </location>
</feature>
<dbReference type="SUPFAM" id="SSF55073">
    <property type="entry name" value="Nucleotide cyclase"/>
    <property type="match status" value="1"/>
</dbReference>
<evidence type="ECO:0000256" key="3">
    <source>
        <dbReference type="SAM" id="Phobius"/>
    </source>
</evidence>
<dbReference type="InterPro" id="IPR050469">
    <property type="entry name" value="Diguanylate_Cyclase"/>
</dbReference>
<evidence type="ECO:0000313" key="6">
    <source>
        <dbReference type="Proteomes" id="UP000177515"/>
    </source>
</evidence>
<sequence length="455" mass="48679">MDGLLIQRASRVQLLLAGAAALLILLALVAASPRASLPLPAVVPFMPMCALTVFTTAGIAAYLLGAQFHATRQPMLGALSGAYAFTALAVALQLLMFPGVFTPAGLFGANPHSAAWMWVYWHGGFPFFVIVAVLARDRLQARLFAARQAGWWKLVLVGGPVLAAALLGLLAVHTREAPDFGLPDHVAGVIAYRTATVVWLLNALAVTIVILGGRLRAVLDLWLAIAVLACFTDTTLNLLSPARFTLGWYLARLFSMLAPGVLVCALVWEVTALYGRLFAAHASLLQASMHDALTGVYNRSYFDVEYRRELERSAHGGQQLSLLMIDVDDFKRYNDTYGHWKGDQCLAAVAHALASVVRRGPDFVARYGGEEFALVLPATDEQAALAVAERARQAVARLRLEVPAGIGHVTVSVGCATRAVGASDPPEQLIQAADTALYEAKSAGRNCVRFAEAPA</sequence>
<dbReference type="PROSITE" id="PS50887">
    <property type="entry name" value="GGDEF"/>
    <property type="match status" value="1"/>
</dbReference>
<dbReference type="InterPro" id="IPR029787">
    <property type="entry name" value="Nucleotide_cyclase"/>
</dbReference>
<dbReference type="Proteomes" id="UP000177515">
    <property type="component" value="Chromosome 1"/>
</dbReference>
<organism evidence="5 6">
    <name type="scientific">Cupriavidus malaysiensis</name>
    <dbReference type="NCBI Taxonomy" id="367825"/>
    <lineage>
        <taxon>Bacteria</taxon>
        <taxon>Pseudomonadati</taxon>
        <taxon>Pseudomonadota</taxon>
        <taxon>Betaproteobacteria</taxon>
        <taxon>Burkholderiales</taxon>
        <taxon>Burkholderiaceae</taxon>
        <taxon>Cupriavidus</taxon>
    </lineage>
</organism>
<dbReference type="PANTHER" id="PTHR45138">
    <property type="entry name" value="REGULATORY COMPONENTS OF SENSORY TRANSDUCTION SYSTEM"/>
    <property type="match status" value="1"/>
</dbReference>
<dbReference type="EC" id="2.7.7.65" evidence="1"/>
<evidence type="ECO:0000313" key="5">
    <source>
        <dbReference type="EMBL" id="AOZ05382.1"/>
    </source>
</evidence>
<dbReference type="SMART" id="SM00267">
    <property type="entry name" value="GGDEF"/>
    <property type="match status" value="1"/>
</dbReference>
<keyword evidence="6" id="KW-1185">Reference proteome</keyword>
<dbReference type="InterPro" id="IPR043128">
    <property type="entry name" value="Rev_trsase/Diguanyl_cyclase"/>
</dbReference>
<keyword evidence="3" id="KW-0812">Transmembrane</keyword>
<evidence type="ECO:0000256" key="2">
    <source>
        <dbReference type="ARBA" id="ARBA00034247"/>
    </source>
</evidence>
<comment type="catalytic activity">
    <reaction evidence="2">
        <text>2 GTP = 3',3'-c-di-GMP + 2 diphosphate</text>
        <dbReference type="Rhea" id="RHEA:24898"/>
        <dbReference type="ChEBI" id="CHEBI:33019"/>
        <dbReference type="ChEBI" id="CHEBI:37565"/>
        <dbReference type="ChEBI" id="CHEBI:58805"/>
        <dbReference type="EC" id="2.7.7.65"/>
    </reaction>
</comment>
<gene>
    <name evidence="5" type="ORF">BKK80_05860</name>
</gene>
<dbReference type="EMBL" id="CP017754">
    <property type="protein sequence ID" value="AOZ05382.1"/>
    <property type="molecule type" value="Genomic_DNA"/>
</dbReference>
<dbReference type="PANTHER" id="PTHR45138:SF9">
    <property type="entry name" value="DIGUANYLATE CYCLASE DGCM-RELATED"/>
    <property type="match status" value="1"/>
</dbReference>
<feature type="transmembrane region" description="Helical" evidence="3">
    <location>
        <begin position="41"/>
        <end position="64"/>
    </location>
</feature>
<feature type="transmembrane region" description="Helical" evidence="3">
    <location>
        <begin position="246"/>
        <end position="268"/>
    </location>
</feature>
<evidence type="ECO:0000259" key="4">
    <source>
        <dbReference type="PROSITE" id="PS50887"/>
    </source>
</evidence>
<feature type="transmembrane region" description="Helical" evidence="3">
    <location>
        <begin position="218"/>
        <end position="240"/>
    </location>
</feature>
<feature type="transmembrane region" description="Helical" evidence="3">
    <location>
        <begin position="190"/>
        <end position="211"/>
    </location>
</feature>
<keyword evidence="3" id="KW-1133">Transmembrane helix</keyword>
<dbReference type="Pfam" id="PF00990">
    <property type="entry name" value="GGDEF"/>
    <property type="match status" value="1"/>
</dbReference>
<keyword evidence="3" id="KW-0472">Membrane</keyword>
<dbReference type="CDD" id="cd01949">
    <property type="entry name" value="GGDEF"/>
    <property type="match status" value="1"/>
</dbReference>
<feature type="transmembrane region" description="Helical" evidence="3">
    <location>
        <begin position="115"/>
        <end position="135"/>
    </location>
</feature>
<dbReference type="Pfam" id="PF17158">
    <property type="entry name" value="MASE4"/>
    <property type="match status" value="1"/>
</dbReference>
<proteinExistence type="predicted"/>
<dbReference type="InterPro" id="IPR033424">
    <property type="entry name" value="MASE4"/>
</dbReference>
<protein>
    <recommendedName>
        <fullName evidence="1">diguanylate cyclase</fullName>
        <ecNumber evidence="1">2.7.7.65</ecNumber>
    </recommendedName>
</protein>
<evidence type="ECO:0000256" key="1">
    <source>
        <dbReference type="ARBA" id="ARBA00012528"/>
    </source>
</evidence>
<name>A0ABN4TDW2_9BURK</name>
<accession>A0ABN4TDW2</accession>
<dbReference type="Gene3D" id="3.30.70.270">
    <property type="match status" value="1"/>
</dbReference>
<dbReference type="RefSeq" id="WP_071068726.1">
    <property type="nucleotide sequence ID" value="NZ_CP017754.1"/>
</dbReference>
<feature type="transmembrane region" description="Helical" evidence="3">
    <location>
        <begin position="151"/>
        <end position="170"/>
    </location>
</feature>
<dbReference type="NCBIfam" id="TIGR00254">
    <property type="entry name" value="GGDEF"/>
    <property type="match status" value="1"/>
</dbReference>
<reference evidence="5 6" key="1">
    <citation type="submission" date="2016-10" db="EMBL/GenBank/DDBJ databases">
        <title>Complete genome sequences of three Cupriavidus strains isolated from various Malaysian environments.</title>
        <authorList>
            <person name="Abdullah A.A.-A."/>
            <person name="Shafie N.A.H."/>
            <person name="Lau N.S."/>
        </authorList>
    </citation>
    <scope>NUCLEOTIDE SEQUENCE [LARGE SCALE GENOMIC DNA]</scope>
    <source>
        <strain evidence="5 6">USMAA1020</strain>
    </source>
</reference>